<evidence type="ECO:0000313" key="3">
    <source>
        <dbReference type="Proteomes" id="UP000245119"/>
    </source>
</evidence>
<proteinExistence type="predicted"/>
<reference evidence="2 3" key="1">
    <citation type="submission" date="2018-04" db="EMBL/GenBank/DDBJ databases">
        <title>The genome of golden apple snail Pomacea canaliculata provides insight into stress tolerance and invasive adaptation.</title>
        <authorList>
            <person name="Liu C."/>
            <person name="Liu B."/>
            <person name="Ren Y."/>
            <person name="Zhang Y."/>
            <person name="Wang H."/>
            <person name="Li S."/>
            <person name="Jiang F."/>
            <person name="Yin L."/>
            <person name="Zhang G."/>
            <person name="Qian W."/>
            <person name="Fan W."/>
        </authorList>
    </citation>
    <scope>NUCLEOTIDE SEQUENCE [LARGE SCALE GENOMIC DNA]</scope>
    <source>
        <strain evidence="2">SZHN2017</strain>
        <tissue evidence="2">Muscle</tissue>
    </source>
</reference>
<organism evidence="2 3">
    <name type="scientific">Pomacea canaliculata</name>
    <name type="common">Golden apple snail</name>
    <dbReference type="NCBI Taxonomy" id="400727"/>
    <lineage>
        <taxon>Eukaryota</taxon>
        <taxon>Metazoa</taxon>
        <taxon>Spiralia</taxon>
        <taxon>Lophotrochozoa</taxon>
        <taxon>Mollusca</taxon>
        <taxon>Gastropoda</taxon>
        <taxon>Caenogastropoda</taxon>
        <taxon>Architaenioglossa</taxon>
        <taxon>Ampullarioidea</taxon>
        <taxon>Ampullariidae</taxon>
        <taxon>Pomacea</taxon>
    </lineage>
</organism>
<protein>
    <submittedName>
        <fullName evidence="2">Uncharacterized protein</fullName>
    </submittedName>
</protein>
<feature type="compositionally biased region" description="Basic residues" evidence="1">
    <location>
        <begin position="499"/>
        <end position="510"/>
    </location>
</feature>
<feature type="compositionally biased region" description="Basic residues" evidence="1">
    <location>
        <begin position="241"/>
        <end position="250"/>
    </location>
</feature>
<dbReference type="Proteomes" id="UP000245119">
    <property type="component" value="Linkage Group LG14"/>
</dbReference>
<feature type="region of interest" description="Disordered" evidence="1">
    <location>
        <begin position="482"/>
        <end position="510"/>
    </location>
</feature>
<dbReference type="AlphaFoldDB" id="A0A2T7NCX3"/>
<accession>A0A2T7NCX3</accession>
<feature type="region of interest" description="Disordered" evidence="1">
    <location>
        <begin position="399"/>
        <end position="423"/>
    </location>
</feature>
<dbReference type="OrthoDB" id="6149346at2759"/>
<feature type="compositionally biased region" description="Polar residues" evidence="1">
    <location>
        <begin position="159"/>
        <end position="235"/>
    </location>
</feature>
<sequence length="537" mass="60352">MSWSSSSTWSPSVPVVADQWMRSAGVVYVNTAVGFQPQPFGIMAPSFCLCAPVALQDVAPCSLQVPWKGDNQLYKVQARGHCGQSLQSGMVVQSPATQMAPNAAYTPVPAFLERKPFGLEDFHVVQNGQLPQQTDLPARSPHYTFPYGQEQTRYPEVPEQTSLSYDQEQSRCSYDKQQSSFSRQQMPTHVFQQSSDGFSNLRTNTPKDQTQPSRTPSGKNKSQSGKELNSNCHVAQTTNKKSNKHKKQKNKSPVVSDQETLQVYKQHYERQMQDFISSTFPDLLTSVVTVPPLHFNKTRYKRLDRHSTSINEVVQQLETQMSDVSGDKTDDIVIQCIVRVVKAKQEPAIVLTNYVFDNYLCKTVKEVERRAQQGLQPAVSLQEAPYRDSDPKEGLEEVAQHGDAIPSGARKRGSCSSTHTKITGRQQVSRLAKNCINPKEVFPTPSDLTVDLRRGDFDILVISRKYGFVIIETKSMDSTAELGASSCSQSQGRDPLSHKVPKGKRKTRKRKKCLIRERQGRQLGRITRTKKRTLRLK</sequence>
<name>A0A2T7NCX3_POMCA</name>
<gene>
    <name evidence="2" type="ORF">C0Q70_21578</name>
</gene>
<dbReference type="EMBL" id="PZQS01000014">
    <property type="protein sequence ID" value="PVD19019.1"/>
    <property type="molecule type" value="Genomic_DNA"/>
</dbReference>
<feature type="region of interest" description="Disordered" evidence="1">
    <location>
        <begin position="130"/>
        <end position="258"/>
    </location>
</feature>
<evidence type="ECO:0000256" key="1">
    <source>
        <dbReference type="SAM" id="MobiDB-lite"/>
    </source>
</evidence>
<evidence type="ECO:0000313" key="2">
    <source>
        <dbReference type="EMBL" id="PVD19019.1"/>
    </source>
</evidence>
<feature type="compositionally biased region" description="Polar residues" evidence="1">
    <location>
        <begin position="414"/>
        <end position="423"/>
    </location>
</feature>
<comment type="caution">
    <text evidence="2">The sequence shown here is derived from an EMBL/GenBank/DDBJ whole genome shotgun (WGS) entry which is preliminary data.</text>
</comment>
<keyword evidence="3" id="KW-1185">Reference proteome</keyword>